<evidence type="ECO:0000313" key="2">
    <source>
        <dbReference type="Proteomes" id="UP000015106"/>
    </source>
</evidence>
<dbReference type="Proteomes" id="UP000015106">
    <property type="component" value="Chromosome 4"/>
</dbReference>
<reference evidence="2" key="1">
    <citation type="journal article" date="2013" name="Nature">
        <title>Draft genome of the wheat A-genome progenitor Triticum urartu.</title>
        <authorList>
            <person name="Ling H.Q."/>
            <person name="Zhao S."/>
            <person name="Liu D."/>
            <person name="Wang J."/>
            <person name="Sun H."/>
            <person name="Zhang C."/>
            <person name="Fan H."/>
            <person name="Li D."/>
            <person name="Dong L."/>
            <person name="Tao Y."/>
            <person name="Gao C."/>
            <person name="Wu H."/>
            <person name="Li Y."/>
            <person name="Cui Y."/>
            <person name="Guo X."/>
            <person name="Zheng S."/>
            <person name="Wang B."/>
            <person name="Yu K."/>
            <person name="Liang Q."/>
            <person name="Yang W."/>
            <person name="Lou X."/>
            <person name="Chen J."/>
            <person name="Feng M."/>
            <person name="Jian J."/>
            <person name="Zhang X."/>
            <person name="Luo G."/>
            <person name="Jiang Y."/>
            <person name="Liu J."/>
            <person name="Wang Z."/>
            <person name="Sha Y."/>
            <person name="Zhang B."/>
            <person name="Wu H."/>
            <person name="Tang D."/>
            <person name="Shen Q."/>
            <person name="Xue P."/>
            <person name="Zou S."/>
            <person name="Wang X."/>
            <person name="Liu X."/>
            <person name="Wang F."/>
            <person name="Yang Y."/>
            <person name="An X."/>
            <person name="Dong Z."/>
            <person name="Zhang K."/>
            <person name="Zhang X."/>
            <person name="Luo M.C."/>
            <person name="Dvorak J."/>
            <person name="Tong Y."/>
            <person name="Wang J."/>
            <person name="Yang H."/>
            <person name="Li Z."/>
            <person name="Wang D."/>
            <person name="Zhang A."/>
            <person name="Wang J."/>
        </authorList>
    </citation>
    <scope>NUCLEOTIDE SEQUENCE</scope>
    <source>
        <strain evidence="2">cv. G1812</strain>
    </source>
</reference>
<dbReference type="Gramene" id="TuG1812G0400002779.01.T01">
    <property type="protein sequence ID" value="TuG1812G0400002779.01.T01.cds326787"/>
    <property type="gene ID" value="TuG1812G0400002779.01"/>
</dbReference>
<evidence type="ECO:0000313" key="1">
    <source>
        <dbReference type="EnsemblPlants" id="TuG1812G0400002779.01.T01.cds326787"/>
    </source>
</evidence>
<sequence length="86" mass="9916">MSSSTNMYYMLYSDISMHKPVWVRSCAFLNLHGRSSVGVWDFSRTNSVDVQVWISSGPSRFRQICMHAENHHIQVCVSILQARQPL</sequence>
<protein>
    <submittedName>
        <fullName evidence="1">Uncharacterized protein</fullName>
    </submittedName>
</protein>
<reference evidence="1" key="2">
    <citation type="submission" date="2018-03" db="EMBL/GenBank/DDBJ databases">
        <title>The Triticum urartu genome reveals the dynamic nature of wheat genome evolution.</title>
        <authorList>
            <person name="Ling H."/>
            <person name="Ma B."/>
            <person name="Shi X."/>
            <person name="Liu H."/>
            <person name="Dong L."/>
            <person name="Sun H."/>
            <person name="Cao Y."/>
            <person name="Gao Q."/>
            <person name="Zheng S."/>
            <person name="Li Y."/>
            <person name="Yu Y."/>
            <person name="Du H."/>
            <person name="Qi M."/>
            <person name="Li Y."/>
            <person name="Yu H."/>
            <person name="Cui Y."/>
            <person name="Wang N."/>
            <person name="Chen C."/>
            <person name="Wu H."/>
            <person name="Zhao Y."/>
            <person name="Zhang J."/>
            <person name="Li Y."/>
            <person name="Zhou W."/>
            <person name="Zhang B."/>
            <person name="Hu W."/>
            <person name="Eijk M."/>
            <person name="Tang J."/>
            <person name="Witsenboer H."/>
            <person name="Zhao S."/>
            <person name="Li Z."/>
            <person name="Zhang A."/>
            <person name="Wang D."/>
            <person name="Liang C."/>
        </authorList>
    </citation>
    <scope>NUCLEOTIDE SEQUENCE [LARGE SCALE GENOMIC DNA]</scope>
    <source>
        <strain evidence="1">cv. G1812</strain>
    </source>
</reference>
<reference evidence="1" key="3">
    <citation type="submission" date="2022-06" db="UniProtKB">
        <authorList>
            <consortium name="EnsemblPlants"/>
        </authorList>
    </citation>
    <scope>IDENTIFICATION</scope>
</reference>
<proteinExistence type="predicted"/>
<keyword evidence="2" id="KW-1185">Reference proteome</keyword>
<dbReference type="EnsemblPlants" id="TuG1812G0400002779.01.T01">
    <property type="protein sequence ID" value="TuG1812G0400002779.01.T01.cds326787"/>
    <property type="gene ID" value="TuG1812G0400002779.01"/>
</dbReference>
<name>A0A8R7Q7M0_TRIUA</name>
<organism evidence="1 2">
    <name type="scientific">Triticum urartu</name>
    <name type="common">Red wild einkorn</name>
    <name type="synonym">Crithodium urartu</name>
    <dbReference type="NCBI Taxonomy" id="4572"/>
    <lineage>
        <taxon>Eukaryota</taxon>
        <taxon>Viridiplantae</taxon>
        <taxon>Streptophyta</taxon>
        <taxon>Embryophyta</taxon>
        <taxon>Tracheophyta</taxon>
        <taxon>Spermatophyta</taxon>
        <taxon>Magnoliopsida</taxon>
        <taxon>Liliopsida</taxon>
        <taxon>Poales</taxon>
        <taxon>Poaceae</taxon>
        <taxon>BOP clade</taxon>
        <taxon>Pooideae</taxon>
        <taxon>Triticodae</taxon>
        <taxon>Triticeae</taxon>
        <taxon>Triticinae</taxon>
        <taxon>Triticum</taxon>
    </lineage>
</organism>
<accession>A0A8R7Q7M0</accession>
<dbReference type="AlphaFoldDB" id="A0A8R7Q7M0"/>